<sequence>MISFSLLPFRGISLPQSAMEQTILKTRTALKAASQQLSPAAQILGKLDKHTCRTRVLRADGSCEKRWSHGCTLSIRRPSHNPRALPSLSLIFILGQVVIS</sequence>
<reference evidence="1" key="1">
    <citation type="submission" date="2023-09" db="UniProtKB">
        <authorList>
            <consortium name="Ensembl"/>
        </authorList>
    </citation>
    <scope>IDENTIFICATION</scope>
</reference>
<proteinExistence type="predicted"/>
<organism evidence="1">
    <name type="scientific">Castor canadensis</name>
    <name type="common">American beaver</name>
    <dbReference type="NCBI Taxonomy" id="51338"/>
    <lineage>
        <taxon>Eukaryota</taxon>
        <taxon>Metazoa</taxon>
        <taxon>Chordata</taxon>
        <taxon>Craniata</taxon>
        <taxon>Vertebrata</taxon>
        <taxon>Euteleostomi</taxon>
        <taxon>Mammalia</taxon>
        <taxon>Eutheria</taxon>
        <taxon>Euarchontoglires</taxon>
        <taxon>Glires</taxon>
        <taxon>Rodentia</taxon>
        <taxon>Castorimorpha</taxon>
        <taxon>Castoridae</taxon>
        <taxon>Castor</taxon>
    </lineage>
</organism>
<name>A0A8C0W9T9_CASCN</name>
<evidence type="ECO:0000313" key="1">
    <source>
        <dbReference type="Ensembl" id="ENSCCNP00000008108.1"/>
    </source>
</evidence>
<protein>
    <submittedName>
        <fullName evidence="1">Uncharacterized protein</fullName>
    </submittedName>
</protein>
<dbReference type="Ensembl" id="ENSCCNT00000010724.1">
    <property type="protein sequence ID" value="ENSCCNP00000008108.1"/>
    <property type="gene ID" value="ENSCCNG00000008636.1"/>
</dbReference>
<accession>A0A8C0W9T9</accession>
<dbReference type="AlphaFoldDB" id="A0A8C0W9T9"/>